<dbReference type="NCBIfam" id="NF040606">
    <property type="entry name" value="CytoC_perox"/>
    <property type="match status" value="1"/>
</dbReference>
<keyword evidence="3 4" id="KW-0408">Iron</keyword>
<dbReference type="GO" id="GO:0004130">
    <property type="term" value="F:cytochrome-c peroxidase activity"/>
    <property type="evidence" value="ECO:0007669"/>
    <property type="project" value="TreeGrafter"/>
</dbReference>
<dbReference type="KEGG" id="saci:Sinac_3553"/>
<dbReference type="eggNOG" id="COG2010">
    <property type="taxonomic scope" value="Bacteria"/>
</dbReference>
<protein>
    <recommendedName>
        <fullName evidence="6">Cytochrome c domain-containing protein</fullName>
    </recommendedName>
</protein>
<dbReference type="HOGENOM" id="CLU_014386_1_0_0"/>
<evidence type="ECO:0000313" key="7">
    <source>
        <dbReference type="EMBL" id="AGA27808.1"/>
    </source>
</evidence>
<accession>L0DG67</accession>
<dbReference type="InterPro" id="IPR036909">
    <property type="entry name" value="Cyt_c-like_dom_sf"/>
</dbReference>
<dbReference type="PANTHER" id="PTHR30600:SF9">
    <property type="entry name" value="BLR7738 PROTEIN"/>
    <property type="match status" value="1"/>
</dbReference>
<dbReference type="GO" id="GO:0046872">
    <property type="term" value="F:metal ion binding"/>
    <property type="evidence" value="ECO:0007669"/>
    <property type="project" value="UniProtKB-KW"/>
</dbReference>
<name>L0DG67_SINAD</name>
<evidence type="ECO:0000313" key="8">
    <source>
        <dbReference type="Proteomes" id="UP000010798"/>
    </source>
</evidence>
<proteinExistence type="predicted"/>
<reference evidence="7 8" key="1">
    <citation type="submission" date="2012-02" db="EMBL/GenBank/DDBJ databases">
        <title>Complete sequence of chromosome of Singulisphaera acidiphila DSM 18658.</title>
        <authorList>
            <consortium name="US DOE Joint Genome Institute (JGI-PGF)"/>
            <person name="Lucas S."/>
            <person name="Copeland A."/>
            <person name="Lapidus A."/>
            <person name="Glavina del Rio T."/>
            <person name="Dalin E."/>
            <person name="Tice H."/>
            <person name="Bruce D."/>
            <person name="Goodwin L."/>
            <person name="Pitluck S."/>
            <person name="Peters L."/>
            <person name="Ovchinnikova G."/>
            <person name="Chertkov O."/>
            <person name="Kyrpides N."/>
            <person name="Mavromatis K."/>
            <person name="Ivanova N."/>
            <person name="Brettin T."/>
            <person name="Detter J.C."/>
            <person name="Han C."/>
            <person name="Larimer F."/>
            <person name="Land M."/>
            <person name="Hauser L."/>
            <person name="Markowitz V."/>
            <person name="Cheng J.-F."/>
            <person name="Hugenholtz P."/>
            <person name="Woyke T."/>
            <person name="Wu D."/>
            <person name="Tindall B."/>
            <person name="Pomrenke H."/>
            <person name="Brambilla E."/>
            <person name="Klenk H.-P."/>
            <person name="Eisen J.A."/>
        </authorList>
    </citation>
    <scope>NUCLEOTIDE SEQUENCE [LARGE SCALE GENOMIC DNA]</scope>
    <source>
        <strain evidence="8">ATCC BAA-1392 / DSM 18658 / VKM B-2454 / MOB10</strain>
    </source>
</reference>
<feature type="signal peptide" evidence="5">
    <location>
        <begin position="1"/>
        <end position="22"/>
    </location>
</feature>
<evidence type="ECO:0000256" key="1">
    <source>
        <dbReference type="ARBA" id="ARBA00022617"/>
    </source>
</evidence>
<dbReference type="GO" id="GO:0009055">
    <property type="term" value="F:electron transfer activity"/>
    <property type="evidence" value="ECO:0007669"/>
    <property type="project" value="InterPro"/>
</dbReference>
<dbReference type="SUPFAM" id="SSF46626">
    <property type="entry name" value="Cytochrome c"/>
    <property type="match status" value="1"/>
</dbReference>
<evidence type="ECO:0000256" key="5">
    <source>
        <dbReference type="SAM" id="SignalP"/>
    </source>
</evidence>
<dbReference type="InterPro" id="IPR051395">
    <property type="entry name" value="Cytochrome_c_Peroxidase/MauG"/>
</dbReference>
<dbReference type="EMBL" id="CP003364">
    <property type="protein sequence ID" value="AGA27808.1"/>
    <property type="molecule type" value="Genomic_DNA"/>
</dbReference>
<dbReference type="AlphaFoldDB" id="L0DG67"/>
<organism evidence="7 8">
    <name type="scientific">Singulisphaera acidiphila (strain ATCC BAA-1392 / DSM 18658 / VKM B-2454 / MOB10)</name>
    <dbReference type="NCBI Taxonomy" id="886293"/>
    <lineage>
        <taxon>Bacteria</taxon>
        <taxon>Pseudomonadati</taxon>
        <taxon>Planctomycetota</taxon>
        <taxon>Planctomycetia</taxon>
        <taxon>Isosphaerales</taxon>
        <taxon>Isosphaeraceae</taxon>
        <taxon>Singulisphaera</taxon>
    </lineage>
</organism>
<dbReference type="GO" id="GO:0020037">
    <property type="term" value="F:heme binding"/>
    <property type="evidence" value="ECO:0007669"/>
    <property type="project" value="InterPro"/>
</dbReference>
<keyword evidence="5" id="KW-0732">Signal</keyword>
<dbReference type="Gene3D" id="1.10.760.10">
    <property type="entry name" value="Cytochrome c-like domain"/>
    <property type="match status" value="1"/>
</dbReference>
<dbReference type="Pfam" id="PF21419">
    <property type="entry name" value="RoxA-like_Cyt-c"/>
    <property type="match status" value="1"/>
</dbReference>
<dbReference type="STRING" id="886293.Sinac_3553"/>
<gene>
    <name evidence="7" type="ordered locus">Sinac_3553</name>
</gene>
<keyword evidence="2 4" id="KW-0479">Metal-binding</keyword>
<evidence type="ECO:0000259" key="6">
    <source>
        <dbReference type="PROSITE" id="PS51007"/>
    </source>
</evidence>
<dbReference type="PANTHER" id="PTHR30600">
    <property type="entry name" value="CYTOCHROME C PEROXIDASE-RELATED"/>
    <property type="match status" value="1"/>
</dbReference>
<keyword evidence="8" id="KW-1185">Reference proteome</keyword>
<dbReference type="InterPro" id="IPR009056">
    <property type="entry name" value="Cyt_c-like_dom"/>
</dbReference>
<evidence type="ECO:0000256" key="3">
    <source>
        <dbReference type="ARBA" id="ARBA00023004"/>
    </source>
</evidence>
<keyword evidence="1 4" id="KW-0349">Heme</keyword>
<dbReference type="PROSITE" id="PS51007">
    <property type="entry name" value="CYTC"/>
    <property type="match status" value="2"/>
</dbReference>
<feature type="chain" id="PRO_5003940817" description="Cytochrome c domain-containing protein" evidence="5">
    <location>
        <begin position="23"/>
        <end position="591"/>
    </location>
</feature>
<evidence type="ECO:0000256" key="2">
    <source>
        <dbReference type="ARBA" id="ARBA00022723"/>
    </source>
</evidence>
<dbReference type="InterPro" id="IPR047758">
    <property type="entry name" value="CytoC_perox"/>
</dbReference>
<sequence length="591" mass="64821">MSSIRCISVTTLMLIGTCSAYAADLPQTRNAYVATQDPFGESVTQVVYLDQNWSPKESLEFYFTSQGSQLIPYEWFLALEQPGATTPFRDNQNILKYRYLPQNQGPMNPDGLPVGFVAGQGVGRRWLGMSCAACHTAEIRLGTTGYRVDGAPAQADAQAFLSDLSAALRQTLDDPAKFDRFATNILVNQDSPANRAELRRLVESSAKTRSGYNQRNFPGFDPARTEATEPTRFGRLDAVDAIVNEVYWHAVKAPESSPPTVVSKTADAPVSYPFLWDTPQHDRVQWLGIAKSGGLLDIFSLSRNVGEVLGVFGDFTIPNEPSLLTFGYPSSVKFSGLEDLEDQVKNLWSPLWPEDFPKIDQTAAAKGAKLYRTKLDGISACIDCHAVINRTNPHRSVKAIMKATGTDSRTADNFFNTRRSSGKLAGANVNFVPFTAKVPPDADADTMLTNVTIGVILGRTTGAPPDELSRVDFQGERLPAFTLEANLGPKYKARPLNGIWATAPYLHNGSVPNLDALLRTTPERPKSFSIGVRSFDPVRVGYLTEVAGFPHFEVFNPDGTPIVGNSNAGHEFGVQLDDEQRRQLIEYLKSL</sequence>
<evidence type="ECO:0000256" key="4">
    <source>
        <dbReference type="PROSITE-ProRule" id="PRU00433"/>
    </source>
</evidence>
<dbReference type="Proteomes" id="UP000010798">
    <property type="component" value="Chromosome"/>
</dbReference>
<feature type="domain" description="Cytochrome c" evidence="6">
    <location>
        <begin position="118"/>
        <end position="206"/>
    </location>
</feature>
<feature type="domain" description="Cytochrome c" evidence="6">
    <location>
        <begin position="362"/>
        <end position="591"/>
    </location>
</feature>